<reference evidence="1" key="1">
    <citation type="submission" date="2018-10" db="EMBL/GenBank/DDBJ databases">
        <authorList>
            <consortium name="NARMS: The National Antimicrobial Resistance Monitoring System"/>
        </authorList>
    </citation>
    <scope>NUCLEOTIDE SEQUENCE [LARGE SCALE GENOMIC DNA]</scope>
    <source>
        <strain evidence="1">CVM N17EC0388</strain>
    </source>
</reference>
<comment type="caution">
    <text evidence="1">The sequence shown here is derived from an EMBL/GenBank/DDBJ whole genome shotgun (WGS) entry which is preliminary data.</text>
</comment>
<name>A0A3L0W0D7_ECOLX</name>
<proteinExistence type="predicted"/>
<gene>
    <name evidence="1" type="ORF">D9F05_09365</name>
</gene>
<accession>A0A3L0W0D7</accession>
<dbReference type="EMBL" id="RNRV01000013">
    <property type="protein sequence ID" value="MHO04579.1"/>
    <property type="molecule type" value="Genomic_DNA"/>
</dbReference>
<dbReference type="AlphaFoldDB" id="A0A3L0W0D7"/>
<evidence type="ECO:0000313" key="1">
    <source>
        <dbReference type="EMBL" id="MHO04579.1"/>
    </source>
</evidence>
<dbReference type="InterPro" id="IPR031618">
    <property type="entry name" value="T4SS_TraI"/>
</dbReference>
<protein>
    <submittedName>
        <fullName evidence="1">Type IV secretion system protein DotC</fullName>
    </submittedName>
</protein>
<organism evidence="1">
    <name type="scientific">Escherichia coli</name>
    <dbReference type="NCBI Taxonomy" id="562"/>
    <lineage>
        <taxon>Bacteria</taxon>
        <taxon>Pseudomonadati</taxon>
        <taxon>Pseudomonadota</taxon>
        <taxon>Gammaproteobacteria</taxon>
        <taxon>Enterobacterales</taxon>
        <taxon>Enterobacteriaceae</taxon>
        <taxon>Escherichia</taxon>
    </lineage>
</organism>
<dbReference type="Pfam" id="PF16932">
    <property type="entry name" value="T4SS_TraI"/>
    <property type="match status" value="1"/>
</dbReference>
<sequence length="250" mass="27921">MISDLPPEPPVKYEQVVSQPASILEEKAKIPPIRYQAISDGAFAYGAQAGNASMSYKILKKLEKLEPILNRSMNFDLLMLDKNVVPPVLVESHGSMSQDGDTVLRLADATYKIERPARFTTVPLSWRDYLLTGLNYDAPLPIKSLLPRNSDEKEVWEKFSADGWIMGEEQAEQVFIDNLHRMERDIAGMVIYRNLLAKKMVTEPYVAQSNLGVTGDGASMNVNDRVLRITVPSSLNTDSGKWAPRATPLK</sequence>